<keyword evidence="4" id="KW-1185">Reference proteome</keyword>
<evidence type="ECO:0000256" key="1">
    <source>
        <dbReference type="ARBA" id="ARBA00022729"/>
    </source>
</evidence>
<gene>
    <name evidence="3" type="ORF">AK812_SmicGene22435</name>
</gene>
<organism evidence="3 4">
    <name type="scientific">Symbiodinium microadriaticum</name>
    <name type="common">Dinoflagellate</name>
    <name type="synonym">Zooxanthella microadriatica</name>
    <dbReference type="NCBI Taxonomy" id="2951"/>
    <lineage>
        <taxon>Eukaryota</taxon>
        <taxon>Sar</taxon>
        <taxon>Alveolata</taxon>
        <taxon>Dinophyceae</taxon>
        <taxon>Suessiales</taxon>
        <taxon>Symbiodiniaceae</taxon>
        <taxon>Symbiodinium</taxon>
    </lineage>
</organism>
<reference evidence="3 4" key="1">
    <citation type="submission" date="2016-02" db="EMBL/GenBank/DDBJ databases">
        <title>Genome analysis of coral dinoflagellate symbionts highlights evolutionary adaptations to a symbiotic lifestyle.</title>
        <authorList>
            <person name="Aranda M."/>
            <person name="Li Y."/>
            <person name="Liew Y.J."/>
            <person name="Baumgarten S."/>
            <person name="Simakov O."/>
            <person name="Wilson M."/>
            <person name="Piel J."/>
            <person name="Ashoor H."/>
            <person name="Bougouffa S."/>
            <person name="Bajic V.B."/>
            <person name="Ryu T."/>
            <person name="Ravasi T."/>
            <person name="Bayer T."/>
            <person name="Micklem G."/>
            <person name="Kim H."/>
            <person name="Bhak J."/>
            <person name="Lajeunesse T.C."/>
            <person name="Voolstra C.R."/>
        </authorList>
    </citation>
    <scope>NUCLEOTIDE SEQUENCE [LARGE SCALE GENOMIC DNA]</scope>
    <source>
        <strain evidence="3 4">CCMP2467</strain>
    </source>
</reference>
<keyword evidence="1" id="KW-0732">Signal</keyword>
<dbReference type="Pfam" id="PF13205">
    <property type="entry name" value="Big_5"/>
    <property type="match status" value="1"/>
</dbReference>
<accession>A0A1Q9DJU9</accession>
<dbReference type="Proteomes" id="UP000186817">
    <property type="component" value="Unassembled WGS sequence"/>
</dbReference>
<evidence type="ECO:0000313" key="4">
    <source>
        <dbReference type="Proteomes" id="UP000186817"/>
    </source>
</evidence>
<dbReference type="InterPro" id="IPR032812">
    <property type="entry name" value="SbsA_Ig"/>
</dbReference>
<dbReference type="EMBL" id="LSRX01000502">
    <property type="protein sequence ID" value="OLP95431.1"/>
    <property type="molecule type" value="Genomic_DNA"/>
</dbReference>
<feature type="domain" description="SbsA Ig-like" evidence="2">
    <location>
        <begin position="182"/>
        <end position="292"/>
    </location>
</feature>
<proteinExistence type="predicted"/>
<comment type="caution">
    <text evidence="3">The sequence shown here is derived from an EMBL/GenBank/DDBJ whole genome shotgun (WGS) entry which is preliminary data.</text>
</comment>
<sequence length="1391" mass="147129">MNSLAVNPLFHNLLTLTFVIRVLMNVTDAGGRAKLQWNVSLLMTLFVEVRCVTLWLFLACWTGVHAQEELLTVKQFSTEASISLTFSSLIRPGDGTVTLAPFALSQRDANVLSDSFEPVKINVNDIAQVKIAGNLMTVTPTESFRQNGEMYIVTVSAGAVEDTDGTPFAGIFGKSYYFIAKDVVPPWVLKVEPESGTVGLGYQADGVDPILITFSEPVQVGTGPSGLQAKLVPSNPAHDIVPLAHCAHSDVTLVLHPTCALQPGAAYTVKVPGDMVRDLSGNFFAGLLNVSYGTADLQPQDATCTLGSQCAIRLEGTGFQITNRLRWTTGTCGECAELGAVESRGWRPYRPSTEDHAIYNFGIPKLPPGTYTMCWASLGSTRRSVNKAKVLIGSMRLLAARELEDEGDEPVVARRLSQVGLENQSSAGLAVGPSPLLQDRTCVAGLSCSIDLDGTFTDGDRVMVLGTCSEAGVVKNWPNSGRSYPAVDQNFSWGDVAVSAAGGVYRLCWCVAYTGPAEQHMPCDGGEDFRVDVGSMTLIGPGPTAAGQLTAEPDPLQQRTCVSGLRCVIHGITGMHLTDQDRYAVLDTCGYHATVARFGNGGFSSNVARSGATVHFGEVATSSSGGQYRLCWCSAIATCSSGEHFEVTAAHLLIAGPEPLEQDRTCVSGARCTVHVSGLLNSLDRVFVMDTCGQDHLGPEHQLVERFADSGLTMSVDASGALLSWSDSTSAGGQYRLCWCSADSACRFAAEFKTDIGALQVVGPHDRNDYTCISGQTCEIYGLVGQYLSVGDVYALQDTCGTGWVSRVPRGQSLSAEVHGATVSWGPETISAAGGTLAATIHFHRVYRLCWCAATFSCGIQEDFRVDAGEFLIIGVFLNDNDQIAVRDTCGQSTDVVSAAGGTYNLCWCSMIPGPCLDAENFVVSIGTLDIIGPSPLRQDRTCTSGQRCHLDGLLGEHMGTNDMLIADTCGTDKAAFVPRFTNFGASDMVGDGLATWSIITAAGGQYRLCWCASTTACASASEFTTDMGGLLLLGPAPLRQDRTCVSGLSCEFEGFLGKYISSQDRILLSETCGDTHLPPSSLPPAQVTASQTGTAVVSWGTSPILAAGGFYRLCWCSGLVSQCEDHSEFRTDVGMLTMIGANPLQQARTCISGLPCTLEGITGTYLSVANYFAVLQTCGHDAGAIEGFPGAGVTAQVESIHCAGALGYLARGTSSRFHVRAGTLAVIGPAPLEQHRTCVSGRVCAFDGLLGHHLSVNDVIQVLETCGVDPVIDRFPSAGQVSRVDASGAAVTWGPDPVSAAGGRYRLCWCTTSGSQCSLARDFATDFGELTVIGTSPLRQDRTCMSGQACSIDGLTGSFLSDGDLWMAMDTCGQSNFIPRFSHAGVPSLV</sequence>
<evidence type="ECO:0000313" key="3">
    <source>
        <dbReference type="EMBL" id="OLP95431.1"/>
    </source>
</evidence>
<dbReference type="OrthoDB" id="408393at2759"/>
<protein>
    <recommendedName>
        <fullName evidence="2">SbsA Ig-like domain-containing protein</fullName>
    </recommendedName>
</protein>
<evidence type="ECO:0000259" key="2">
    <source>
        <dbReference type="Pfam" id="PF13205"/>
    </source>
</evidence>
<name>A0A1Q9DJU9_SYMMI</name>